<dbReference type="Pfam" id="PF04863">
    <property type="entry name" value="EGF_alliinase"/>
    <property type="match status" value="1"/>
</dbReference>
<feature type="domain" description="Alliinase EGF-like" evidence="4">
    <location>
        <begin position="34"/>
        <end position="88"/>
    </location>
</feature>
<dbReference type="Proteomes" id="UP000663760">
    <property type="component" value="Chromosome 6"/>
</dbReference>
<proteinExistence type="inferred from homology"/>
<dbReference type="Pfam" id="PF04864">
    <property type="entry name" value="Alliinase_C"/>
    <property type="match status" value="1"/>
</dbReference>
<dbReference type="SUPFAM" id="SSF53383">
    <property type="entry name" value="PLP-dependent transferases"/>
    <property type="match status" value="1"/>
</dbReference>
<dbReference type="PANTHER" id="PTHR43795">
    <property type="entry name" value="BIFUNCTIONAL ASPARTATE AMINOTRANSFERASE AND GLUTAMATE/ASPARTATE-PREPHENATE AMINOTRANSFERASE-RELATED"/>
    <property type="match status" value="1"/>
</dbReference>
<comment type="cofactor">
    <cofactor evidence="1">
        <name>pyridoxal 5'-phosphate</name>
        <dbReference type="ChEBI" id="CHEBI:597326"/>
    </cofactor>
</comment>
<dbReference type="OrthoDB" id="2020362at2759"/>
<dbReference type="GO" id="GO:0008483">
    <property type="term" value="F:transaminase activity"/>
    <property type="evidence" value="ECO:0007669"/>
    <property type="project" value="TreeGrafter"/>
</dbReference>
<name>A0A7I8KHC6_SPIIN</name>
<evidence type="ECO:0000256" key="3">
    <source>
        <dbReference type="ARBA" id="ARBA00022898"/>
    </source>
</evidence>
<dbReference type="GO" id="GO:0016846">
    <property type="term" value="F:carbon-sulfur lyase activity"/>
    <property type="evidence" value="ECO:0007669"/>
    <property type="project" value="InterPro"/>
</dbReference>
<dbReference type="InterPro" id="IPR015424">
    <property type="entry name" value="PyrdxlP-dep_Trfase"/>
</dbReference>
<keyword evidence="7" id="KW-1185">Reference proteome</keyword>
<evidence type="ECO:0000256" key="1">
    <source>
        <dbReference type="ARBA" id="ARBA00001933"/>
    </source>
</evidence>
<dbReference type="Gene3D" id="3.40.640.10">
    <property type="entry name" value="Type I PLP-dependent aspartate aminotransferase-like (Major domain)"/>
    <property type="match status" value="1"/>
</dbReference>
<keyword evidence="3" id="KW-0663">Pyridoxal phosphate</keyword>
<dbReference type="GO" id="GO:0006520">
    <property type="term" value="P:amino acid metabolic process"/>
    <property type="evidence" value="ECO:0007669"/>
    <property type="project" value="TreeGrafter"/>
</dbReference>
<organism evidence="6 7">
    <name type="scientific">Spirodela intermedia</name>
    <name type="common">Intermediate duckweed</name>
    <dbReference type="NCBI Taxonomy" id="51605"/>
    <lineage>
        <taxon>Eukaryota</taxon>
        <taxon>Viridiplantae</taxon>
        <taxon>Streptophyta</taxon>
        <taxon>Embryophyta</taxon>
        <taxon>Tracheophyta</taxon>
        <taxon>Spermatophyta</taxon>
        <taxon>Magnoliopsida</taxon>
        <taxon>Liliopsida</taxon>
        <taxon>Araceae</taxon>
        <taxon>Lemnoideae</taxon>
        <taxon>Spirodela</taxon>
    </lineage>
</organism>
<dbReference type="InterPro" id="IPR006947">
    <property type="entry name" value="EGF_alliinase"/>
</dbReference>
<evidence type="ECO:0000313" key="7">
    <source>
        <dbReference type="Proteomes" id="UP000663760"/>
    </source>
</evidence>
<evidence type="ECO:0000313" key="6">
    <source>
        <dbReference type="EMBL" id="CAA7397217.1"/>
    </source>
</evidence>
<dbReference type="InterPro" id="IPR006948">
    <property type="entry name" value="Alliinase_C"/>
</dbReference>
<evidence type="ECO:0000259" key="4">
    <source>
        <dbReference type="Pfam" id="PF04863"/>
    </source>
</evidence>
<gene>
    <name evidence="6" type="ORF">SI8410_06007882</name>
</gene>
<sequence length="447" mass="50013">MDRPWGLVFIWVLSPLWISLFSGSHLVLGKAELTWTRRAAAEAEAVAAISCSGHGMAFVDGVRDNGRPVCECNNCYSGPDCSQFRPNCSADATSGDPLFLQPYWRRHAEGSAVVISGWHRMSYDADGRPYMTLELERHIRLLHKLVGNAAAEGKQIVFGAGSTQLLNAALHALAPDNSSSPSSVVATVPYYPAYQTQTEYWRSKVFEWKGATAEWLNSTEASTKDFIEFVTSPNNPDGRWQAPALAGSAVIHDRAYYWPHYSAIKSPADDDLMLFTLSKITGHAGSRFGWALIKDVKVYNKILQYIDTDTLGISRETQLRALKVLKQTISQIKKSEDMFRFGYSQIRNRWIKLNAIVSSSDRFSLQKLSPEYCNYFRTTRDPSPAYAWVKCERKADEDCSSAIRAGGIIPRAGTLYGADSRYVRLSLIRSQDDFDQLLTRMKALTAQ</sequence>
<comment type="similarity">
    <text evidence="2">Belongs to the alliinase family.</text>
</comment>
<dbReference type="AlphaFoldDB" id="A0A7I8KHC6"/>
<dbReference type="InterPro" id="IPR050478">
    <property type="entry name" value="Ethylene_sulfur-biosynth"/>
</dbReference>
<dbReference type="InterPro" id="IPR037029">
    <property type="entry name" value="Alliinase_N_sf"/>
</dbReference>
<dbReference type="Gene3D" id="3.90.1150.10">
    <property type="entry name" value="Aspartate Aminotransferase, domain 1"/>
    <property type="match status" value="1"/>
</dbReference>
<evidence type="ECO:0000259" key="5">
    <source>
        <dbReference type="Pfam" id="PF04864"/>
    </source>
</evidence>
<reference evidence="6" key="1">
    <citation type="submission" date="2020-02" db="EMBL/GenBank/DDBJ databases">
        <authorList>
            <person name="Scholz U."/>
            <person name="Mascher M."/>
            <person name="Fiebig A."/>
        </authorList>
    </citation>
    <scope>NUCLEOTIDE SEQUENCE</scope>
</reference>
<dbReference type="InterPro" id="IPR015422">
    <property type="entry name" value="PyrdxlP-dep_Trfase_small"/>
</dbReference>
<feature type="domain" description="Alliinase C-terminal" evidence="5">
    <location>
        <begin position="90"/>
        <end position="444"/>
    </location>
</feature>
<dbReference type="CDD" id="cd00609">
    <property type="entry name" value="AAT_like"/>
    <property type="match status" value="1"/>
</dbReference>
<dbReference type="Gene3D" id="2.10.25.30">
    <property type="entry name" value="EGF-like, alliinase"/>
    <property type="match status" value="1"/>
</dbReference>
<dbReference type="InterPro" id="IPR015421">
    <property type="entry name" value="PyrdxlP-dep_Trfase_major"/>
</dbReference>
<accession>A0A7I8KHC6</accession>
<dbReference type="PANTHER" id="PTHR43795:SF20">
    <property type="entry name" value="TRYPTOPHAN AMINOTRANSFERASE-RELATED PROTEIN 3"/>
    <property type="match status" value="1"/>
</dbReference>
<dbReference type="EMBL" id="LR746269">
    <property type="protein sequence ID" value="CAA7397217.1"/>
    <property type="molecule type" value="Genomic_DNA"/>
</dbReference>
<protein>
    <submittedName>
        <fullName evidence="6">Uncharacterized protein</fullName>
    </submittedName>
</protein>
<evidence type="ECO:0000256" key="2">
    <source>
        <dbReference type="ARBA" id="ARBA00006312"/>
    </source>
</evidence>